<reference evidence="1 2" key="1">
    <citation type="journal article" date="2013" name="Nat. Commun.">
        <title>Genome sequence and functional genomic analysis of the oil-degrading bacterium Oleispira antarctica.</title>
        <authorList>
            <person name="Kube M."/>
            <person name="Chernikova T.N."/>
            <person name="Al-Ramahi Y."/>
            <person name="Beloqui A."/>
            <person name="Lopez-Cortez N."/>
            <person name="Guazzaroni M.E."/>
            <person name="Heipieper H.J."/>
            <person name="Klages S."/>
            <person name="Kotsyurbenko O.R."/>
            <person name="Langer I."/>
            <person name="Nechitaylo T.Y."/>
            <person name="Lunsdorf H."/>
            <person name="Fernandez M."/>
            <person name="Juarez S."/>
            <person name="Ciordia S."/>
            <person name="Singer A."/>
            <person name="Kagan O."/>
            <person name="Egorova O."/>
            <person name="Petit P.A."/>
            <person name="Stogios P."/>
            <person name="Kim Y."/>
            <person name="Tchigvintsev A."/>
            <person name="Flick R."/>
            <person name="Denaro R."/>
            <person name="Genovese M."/>
            <person name="Albar J.P."/>
            <person name="Reva O.N."/>
            <person name="Martinez-Gomariz M."/>
            <person name="Tran H."/>
            <person name="Ferrer M."/>
            <person name="Savchenko A."/>
            <person name="Yakunin A.F."/>
            <person name="Yakimov M.M."/>
            <person name="Golyshina O.V."/>
            <person name="Reinhardt R."/>
            <person name="Golyshin P.N."/>
        </authorList>
    </citation>
    <scope>NUCLEOTIDE SEQUENCE [LARGE SCALE GENOMIC DNA]</scope>
</reference>
<dbReference type="CDD" id="cd03801">
    <property type="entry name" value="GT4_PimA-like"/>
    <property type="match status" value="1"/>
</dbReference>
<organism evidence="1 2">
    <name type="scientific">Oleispira antarctica RB-8</name>
    <dbReference type="NCBI Taxonomy" id="698738"/>
    <lineage>
        <taxon>Bacteria</taxon>
        <taxon>Pseudomonadati</taxon>
        <taxon>Pseudomonadota</taxon>
        <taxon>Gammaproteobacteria</taxon>
        <taxon>Oceanospirillales</taxon>
        <taxon>Oceanospirillaceae</taxon>
        <taxon>Oleispira</taxon>
    </lineage>
</organism>
<dbReference type="STRING" id="698738.OLEAN_C28450"/>
<proteinExistence type="predicted"/>
<dbReference type="GO" id="GO:0016740">
    <property type="term" value="F:transferase activity"/>
    <property type="evidence" value="ECO:0007669"/>
    <property type="project" value="UniProtKB-KW"/>
</dbReference>
<dbReference type="Proteomes" id="UP000032749">
    <property type="component" value="Chromosome"/>
</dbReference>
<name>R4YPH4_OLEAN</name>
<dbReference type="Pfam" id="PF13692">
    <property type="entry name" value="Glyco_trans_1_4"/>
    <property type="match status" value="1"/>
</dbReference>
<gene>
    <name evidence="1" type="ORF">OLEAN_C28450</name>
</gene>
<evidence type="ECO:0000313" key="1">
    <source>
        <dbReference type="EMBL" id="CCK77021.1"/>
    </source>
</evidence>
<protein>
    <submittedName>
        <fullName evidence="1">Putative glycosyltransferase group 1. By similarity</fullName>
    </submittedName>
</protein>
<accession>R4YPH4</accession>
<dbReference type="AlphaFoldDB" id="R4YPH4"/>
<dbReference type="SUPFAM" id="SSF53756">
    <property type="entry name" value="UDP-Glycosyltransferase/glycogen phosphorylase"/>
    <property type="match status" value="1"/>
</dbReference>
<keyword evidence="1" id="KW-0808">Transferase</keyword>
<dbReference type="EMBL" id="FO203512">
    <property type="protein sequence ID" value="CCK77021.1"/>
    <property type="molecule type" value="Genomic_DNA"/>
</dbReference>
<dbReference type="Gene3D" id="3.40.50.2000">
    <property type="entry name" value="Glycogen Phosphorylase B"/>
    <property type="match status" value="1"/>
</dbReference>
<evidence type="ECO:0000313" key="2">
    <source>
        <dbReference type="Proteomes" id="UP000032749"/>
    </source>
</evidence>
<sequence>MNILIIGYVWPEPNSSAAGSRMMQLITAMRAQDWQVTFASPAQLSDHMADLSEHNVTCQAIELNNESFDQYITELNPDIVIFDRFMMEEQFGWRVEKFCPTAVRVLNTEDLHSLREARQKAIKKGEPFELSESKQLAQHLHSDLAIREIAAIFRSDLTLIISPVEVELLIEHFQMPKQQLMYLPFMLEPLSKEEIGQLPSFKEREHFITIGNFRHAPNWDIVLQLKQHVWPLIRKQLPKAEIHIYGAYPPPKATQLHNEKQGFHIKGWAEDAKTVIKNTRILLAPIRFGAGIKGKFSDAMECGTPNITTSIGAEGMLEIKGTRLDTATESLNWNGEVIPLIEMMNNPATFANAAVKAYQDESMYHQYQQNGFKILSQQYDKTYWQEQLIARLTSQCETLTDARKNNFFGLMLRHHSMKSTQYMAQWIEAKNKP</sequence>
<dbReference type="PATRIC" id="fig|698738.3.peg.2953"/>
<dbReference type="KEGG" id="oai:OLEAN_C28450"/>
<keyword evidence="2" id="KW-1185">Reference proteome</keyword>
<dbReference type="HOGENOM" id="CLU_028014_2_1_6"/>